<name>A0ABV8PY86_9BACT</name>
<dbReference type="Proteomes" id="UP001595906">
    <property type="component" value="Unassembled WGS sequence"/>
</dbReference>
<keyword evidence="2" id="KW-1133">Transmembrane helix</keyword>
<dbReference type="EMBL" id="JBHSDC010000022">
    <property type="protein sequence ID" value="MFC4232401.1"/>
    <property type="molecule type" value="Genomic_DNA"/>
</dbReference>
<proteinExistence type="predicted"/>
<protein>
    <submittedName>
        <fullName evidence="3">Uncharacterized protein</fullName>
    </submittedName>
</protein>
<evidence type="ECO:0000313" key="3">
    <source>
        <dbReference type="EMBL" id="MFC4232401.1"/>
    </source>
</evidence>
<feature type="transmembrane region" description="Helical" evidence="2">
    <location>
        <begin position="27"/>
        <end position="50"/>
    </location>
</feature>
<comment type="caution">
    <text evidence="3">The sequence shown here is derived from an EMBL/GenBank/DDBJ whole genome shotgun (WGS) entry which is preliminary data.</text>
</comment>
<keyword evidence="4" id="KW-1185">Reference proteome</keyword>
<keyword evidence="2" id="KW-0812">Transmembrane</keyword>
<evidence type="ECO:0000256" key="2">
    <source>
        <dbReference type="SAM" id="Phobius"/>
    </source>
</evidence>
<dbReference type="RefSeq" id="WP_379014238.1">
    <property type="nucleotide sequence ID" value="NZ_JBHSDC010000022.1"/>
</dbReference>
<organism evidence="3 4">
    <name type="scientific">Parasediminibacterium paludis</name>
    <dbReference type="NCBI Taxonomy" id="908966"/>
    <lineage>
        <taxon>Bacteria</taxon>
        <taxon>Pseudomonadati</taxon>
        <taxon>Bacteroidota</taxon>
        <taxon>Chitinophagia</taxon>
        <taxon>Chitinophagales</taxon>
        <taxon>Chitinophagaceae</taxon>
        <taxon>Parasediminibacterium</taxon>
    </lineage>
</organism>
<evidence type="ECO:0000256" key="1">
    <source>
        <dbReference type="SAM" id="MobiDB-lite"/>
    </source>
</evidence>
<sequence>MLTKQEEDFIVYWAKQRDTYRQSFVEFVKGMSVGLGISAAIIVVVITGWFERANMVANSKMSAIVFALALLIITVFMAWLYRNFQWENKEQQYLELLAKRDRSKPSTLEEPLSDTINHNS</sequence>
<reference evidence="4" key="1">
    <citation type="journal article" date="2019" name="Int. J. Syst. Evol. Microbiol.">
        <title>The Global Catalogue of Microorganisms (GCM) 10K type strain sequencing project: providing services to taxonomists for standard genome sequencing and annotation.</title>
        <authorList>
            <consortium name="The Broad Institute Genomics Platform"/>
            <consortium name="The Broad Institute Genome Sequencing Center for Infectious Disease"/>
            <person name="Wu L."/>
            <person name="Ma J."/>
        </authorList>
    </citation>
    <scope>NUCLEOTIDE SEQUENCE [LARGE SCALE GENOMIC DNA]</scope>
    <source>
        <strain evidence="4">CECT 8010</strain>
    </source>
</reference>
<evidence type="ECO:0000313" key="4">
    <source>
        <dbReference type="Proteomes" id="UP001595906"/>
    </source>
</evidence>
<gene>
    <name evidence="3" type="ORF">ACFOW1_10895</name>
</gene>
<feature type="transmembrane region" description="Helical" evidence="2">
    <location>
        <begin position="62"/>
        <end position="81"/>
    </location>
</feature>
<accession>A0ABV8PY86</accession>
<keyword evidence="2" id="KW-0472">Membrane</keyword>
<feature type="region of interest" description="Disordered" evidence="1">
    <location>
        <begin position="101"/>
        <end position="120"/>
    </location>
</feature>